<proteinExistence type="predicted"/>
<keyword evidence="2" id="KW-1185">Reference proteome</keyword>
<dbReference type="HOGENOM" id="CLU_3283170_0_0_3"/>
<dbReference type="AlphaFoldDB" id="A8ZQ34"/>
<dbReference type="EMBL" id="CP000843">
    <property type="protein sequence ID" value="ABW33132.1"/>
    <property type="molecule type" value="Genomic_DNA"/>
</dbReference>
<dbReference type="Proteomes" id="UP000000268">
    <property type="component" value="Plasmid pREB6"/>
</dbReference>
<accession>A8ZQ34</accession>
<protein>
    <submittedName>
        <fullName evidence="1">Uncharacterized protein</fullName>
    </submittedName>
</protein>
<reference evidence="1 2" key="1">
    <citation type="journal article" date="2008" name="Proc. Natl. Acad. Sci. U.S.A.">
        <title>Niche adaptation and genome expansion in the chlorophyll d-producing cyanobacterium Acaryochloris marina.</title>
        <authorList>
            <person name="Swingley W.D."/>
            <person name="Chen M."/>
            <person name="Cheung P.C."/>
            <person name="Conrad A.L."/>
            <person name="Dejesa L.C."/>
            <person name="Hao J."/>
            <person name="Honchak B.M."/>
            <person name="Karbach L.E."/>
            <person name="Kurdoglu A."/>
            <person name="Lahiri S."/>
            <person name="Mastrian S.D."/>
            <person name="Miyashita H."/>
            <person name="Page L."/>
            <person name="Ramakrishna P."/>
            <person name="Satoh S."/>
            <person name="Sattley W.M."/>
            <person name="Shimada Y."/>
            <person name="Taylor H.L."/>
            <person name="Tomo T."/>
            <person name="Tsuchiya T."/>
            <person name="Wang Z.T."/>
            <person name="Raymond J."/>
            <person name="Mimuro M."/>
            <person name="Blankenship R.E."/>
            <person name="Touchman J.W."/>
        </authorList>
    </citation>
    <scope>NUCLEOTIDE SEQUENCE [LARGE SCALE GENOMIC DNA]</scope>
    <source>
        <strain evidence="2">MBIC 11017</strain>
        <plasmid evidence="2">Plasmid pREB6</plasmid>
    </source>
</reference>
<sequence>MTTVTGILCIKGTPLKKRQTLLNSIEAESLAGGGISREWR</sequence>
<gene>
    <name evidence="1" type="ordered locus">AM1_F0050</name>
</gene>
<geneLocation type="plasmid" evidence="1 2">
    <name>pREB6</name>
</geneLocation>
<dbReference type="KEGG" id="amr:AM1_F0050"/>
<evidence type="ECO:0000313" key="2">
    <source>
        <dbReference type="Proteomes" id="UP000000268"/>
    </source>
</evidence>
<name>A8ZQ34_ACAM1</name>
<keyword evidence="1" id="KW-0614">Plasmid</keyword>
<organism evidence="1 2">
    <name type="scientific">Acaryochloris marina (strain MBIC 11017)</name>
    <dbReference type="NCBI Taxonomy" id="329726"/>
    <lineage>
        <taxon>Bacteria</taxon>
        <taxon>Bacillati</taxon>
        <taxon>Cyanobacteriota</taxon>
        <taxon>Cyanophyceae</taxon>
        <taxon>Acaryochloridales</taxon>
        <taxon>Acaryochloridaceae</taxon>
        <taxon>Acaryochloris</taxon>
    </lineage>
</organism>
<evidence type="ECO:0000313" key="1">
    <source>
        <dbReference type="EMBL" id="ABW33132.1"/>
    </source>
</evidence>